<dbReference type="EMBL" id="RCHS01002817">
    <property type="protein sequence ID" value="RMX45496.1"/>
    <property type="molecule type" value="Genomic_DNA"/>
</dbReference>
<dbReference type="GO" id="GO:0000062">
    <property type="term" value="F:fatty-acyl-CoA binding"/>
    <property type="evidence" value="ECO:0007669"/>
    <property type="project" value="InterPro"/>
</dbReference>
<dbReference type="FunFam" id="1.20.80.10:FF:000010">
    <property type="entry name" value="Acyl-CoA-binding domain-containing protein 5"/>
    <property type="match status" value="1"/>
</dbReference>
<dbReference type="InterPro" id="IPR035984">
    <property type="entry name" value="Acyl-CoA-binding_sf"/>
</dbReference>
<evidence type="ECO:0000256" key="1">
    <source>
        <dbReference type="ARBA" id="ARBA00023121"/>
    </source>
</evidence>
<keyword evidence="3" id="KW-0472">Membrane</keyword>
<evidence type="ECO:0000313" key="5">
    <source>
        <dbReference type="EMBL" id="RMX45496.1"/>
    </source>
</evidence>
<dbReference type="OrthoDB" id="71307at2759"/>
<feature type="compositionally biased region" description="Basic and acidic residues" evidence="2">
    <location>
        <begin position="257"/>
        <end position="268"/>
    </location>
</feature>
<gene>
    <name evidence="5" type="ORF">pdam_00008412</name>
</gene>
<evidence type="ECO:0000256" key="3">
    <source>
        <dbReference type="SAM" id="Phobius"/>
    </source>
</evidence>
<evidence type="ECO:0000259" key="4">
    <source>
        <dbReference type="PROSITE" id="PS51228"/>
    </source>
</evidence>
<evidence type="ECO:0000256" key="2">
    <source>
        <dbReference type="SAM" id="MobiDB-lite"/>
    </source>
</evidence>
<feature type="compositionally biased region" description="Low complexity" evidence="2">
    <location>
        <begin position="321"/>
        <end position="335"/>
    </location>
</feature>
<dbReference type="GO" id="GO:0006631">
    <property type="term" value="P:fatty acid metabolic process"/>
    <property type="evidence" value="ECO:0007669"/>
    <property type="project" value="TreeGrafter"/>
</dbReference>
<proteinExistence type="predicted"/>
<dbReference type="PROSITE" id="PS51228">
    <property type="entry name" value="ACB_2"/>
    <property type="match status" value="1"/>
</dbReference>
<feature type="region of interest" description="Disordered" evidence="2">
    <location>
        <begin position="435"/>
        <end position="511"/>
    </location>
</feature>
<dbReference type="AlphaFoldDB" id="A0A3M6TVV3"/>
<dbReference type="SUPFAM" id="SSF47027">
    <property type="entry name" value="Acyl-CoA binding protein"/>
    <property type="match status" value="1"/>
</dbReference>
<name>A0A3M6TVV3_POCDA</name>
<feature type="domain" description="ACB" evidence="4">
    <location>
        <begin position="5"/>
        <end position="94"/>
    </location>
</feature>
<accession>A0A3M6TVV3</accession>
<keyword evidence="3" id="KW-1133">Transmembrane helix</keyword>
<dbReference type="Pfam" id="PF00887">
    <property type="entry name" value="ACBP"/>
    <property type="match status" value="1"/>
</dbReference>
<dbReference type="InterPro" id="IPR014352">
    <property type="entry name" value="FERM/acyl-CoA-bd_prot_sf"/>
</dbReference>
<dbReference type="Gene3D" id="1.20.80.10">
    <property type="match status" value="1"/>
</dbReference>
<feature type="region of interest" description="Disordered" evidence="2">
    <location>
        <begin position="315"/>
        <end position="345"/>
    </location>
</feature>
<dbReference type="Proteomes" id="UP000275408">
    <property type="component" value="Unassembled WGS sequence"/>
</dbReference>
<organism evidence="5 6">
    <name type="scientific">Pocillopora damicornis</name>
    <name type="common">Cauliflower coral</name>
    <name type="synonym">Millepora damicornis</name>
    <dbReference type="NCBI Taxonomy" id="46731"/>
    <lineage>
        <taxon>Eukaryota</taxon>
        <taxon>Metazoa</taxon>
        <taxon>Cnidaria</taxon>
        <taxon>Anthozoa</taxon>
        <taxon>Hexacorallia</taxon>
        <taxon>Scleractinia</taxon>
        <taxon>Astrocoeniina</taxon>
        <taxon>Pocilloporidae</taxon>
        <taxon>Pocillopora</taxon>
    </lineage>
</organism>
<feature type="region of interest" description="Disordered" evidence="2">
    <location>
        <begin position="227"/>
        <end position="279"/>
    </location>
</feature>
<evidence type="ECO:0000313" key="6">
    <source>
        <dbReference type="Proteomes" id="UP000275408"/>
    </source>
</evidence>
<dbReference type="InterPro" id="IPR000582">
    <property type="entry name" value="Acyl-CoA-binding_protein"/>
</dbReference>
<feature type="transmembrane region" description="Helical" evidence="3">
    <location>
        <begin position="567"/>
        <end position="584"/>
    </location>
</feature>
<sequence>MADCNEERFDAAVNVVRSMPKKGSYKPSYETMLKFYAFYKQAKEGECCESKPGFWDVVKKAKWEAWHGLGKMTKQEAMESYVHELKQVMENLPEGEEAADFSEVLKTFYQVVYEGQKEKPPAVLKIFEKESVPEKIKATGKLQSNSHHTPQDKNVVNGYGNVHKVNGTCEEFSHGVNGFPHKDSMDMHAQFPHRDSLELSKKAGMDLKRLRFSKTVNPVLIISSDELKECDEEDENDDDNDSGIQNGMCEVPPLRPSDAESARPKEKSGIILTSDESEEDEFCDSLDPECLRELQNGNHVDRELPDLDAALKRVDLTKRNSPSSSPEHVTSSTMSESEHSDLESDLKSLELLTSTPYAKHVTFAVDDTANSTTTVVNLDLSKVEPSVTEECFSEVTPLLENGHNHKTNVDVTEYESYLPLDQAPKKPSGILKSHYSVREHGGGDASQQPSGRGHGGRTRQSQGTRTKEGTSSMSGVSRPSRGHRRRSDSDSEDELTSDHTSGPDYDSAGDRDEINERILQALERLHQDMKGVLRRLNTMEEALLSRQDVDPRSEQAWWKSYIPSKPLMFLVLWPFIVNIVFYYFRRRKYSPQCQWLAVEISLATS</sequence>
<keyword evidence="1" id="KW-0446">Lipid-binding</keyword>
<keyword evidence="3" id="KW-0812">Transmembrane</keyword>
<dbReference type="PANTHER" id="PTHR23310:SF77">
    <property type="entry name" value="LD25952P"/>
    <property type="match status" value="1"/>
</dbReference>
<dbReference type="GO" id="GO:0005737">
    <property type="term" value="C:cytoplasm"/>
    <property type="evidence" value="ECO:0007669"/>
    <property type="project" value="TreeGrafter"/>
</dbReference>
<dbReference type="PANTHER" id="PTHR23310">
    <property type="entry name" value="ACYL-COA-BINDING PROTEIN, ACBP"/>
    <property type="match status" value="1"/>
</dbReference>
<comment type="caution">
    <text evidence="5">The sequence shown here is derived from an EMBL/GenBank/DDBJ whole genome shotgun (WGS) entry which is preliminary data.</text>
</comment>
<feature type="compositionally biased region" description="Acidic residues" evidence="2">
    <location>
        <begin position="228"/>
        <end position="241"/>
    </location>
</feature>
<feature type="compositionally biased region" description="Basic and acidic residues" evidence="2">
    <location>
        <begin position="336"/>
        <end position="345"/>
    </location>
</feature>
<keyword evidence="6" id="KW-1185">Reference proteome</keyword>
<dbReference type="STRING" id="46731.A0A3M6TVV3"/>
<feature type="compositionally biased region" description="Polar residues" evidence="2">
    <location>
        <begin position="458"/>
        <end position="473"/>
    </location>
</feature>
<dbReference type="PRINTS" id="PR00689">
    <property type="entry name" value="ACOABINDINGP"/>
</dbReference>
<protein>
    <recommendedName>
        <fullName evidence="4">ACB domain-containing protein</fullName>
    </recommendedName>
</protein>
<reference evidence="5 6" key="1">
    <citation type="journal article" date="2018" name="Sci. Rep.">
        <title>Comparative analysis of the Pocillopora damicornis genome highlights role of immune system in coral evolution.</title>
        <authorList>
            <person name="Cunning R."/>
            <person name="Bay R.A."/>
            <person name="Gillette P."/>
            <person name="Baker A.C."/>
            <person name="Traylor-Knowles N."/>
        </authorList>
    </citation>
    <scope>NUCLEOTIDE SEQUENCE [LARGE SCALE GENOMIC DNA]</scope>
    <source>
        <strain evidence="5">RSMAS</strain>
        <tissue evidence="5">Whole animal</tissue>
    </source>
</reference>